<reference evidence="2 3" key="1">
    <citation type="journal article" date="2014" name="Agronomy (Basel)">
        <title>A Draft Genome Sequence for Ensete ventricosum, the Drought-Tolerant Tree Against Hunger.</title>
        <authorList>
            <person name="Harrison J."/>
            <person name="Moore K.A."/>
            <person name="Paszkiewicz K."/>
            <person name="Jones T."/>
            <person name="Grant M."/>
            <person name="Ambacheew D."/>
            <person name="Muzemil S."/>
            <person name="Studholme D.J."/>
        </authorList>
    </citation>
    <scope>NUCLEOTIDE SEQUENCE [LARGE SCALE GENOMIC DNA]</scope>
</reference>
<feature type="non-terminal residue" evidence="2">
    <location>
        <position position="1"/>
    </location>
</feature>
<feature type="compositionally biased region" description="Basic and acidic residues" evidence="1">
    <location>
        <begin position="50"/>
        <end position="93"/>
    </location>
</feature>
<evidence type="ECO:0000313" key="2">
    <source>
        <dbReference type="EMBL" id="RRT39369.1"/>
    </source>
</evidence>
<evidence type="ECO:0000256" key="1">
    <source>
        <dbReference type="SAM" id="MobiDB-lite"/>
    </source>
</evidence>
<dbReference type="AlphaFoldDB" id="A0A426XIP6"/>
<gene>
    <name evidence="2" type="ORF">B296_00040792</name>
</gene>
<accession>A0A426XIP6</accession>
<feature type="region of interest" description="Disordered" evidence="1">
    <location>
        <begin position="1"/>
        <end position="117"/>
    </location>
</feature>
<name>A0A426XIP6_ENSVE</name>
<dbReference type="Proteomes" id="UP000287651">
    <property type="component" value="Unassembled WGS sequence"/>
</dbReference>
<dbReference type="EMBL" id="AMZH03020242">
    <property type="protein sequence ID" value="RRT39369.1"/>
    <property type="molecule type" value="Genomic_DNA"/>
</dbReference>
<protein>
    <submittedName>
        <fullName evidence="2">Uncharacterized protein</fullName>
    </submittedName>
</protein>
<evidence type="ECO:0000313" key="3">
    <source>
        <dbReference type="Proteomes" id="UP000287651"/>
    </source>
</evidence>
<sequence length="141" mass="15878">STLVSRKIGDSRQEKEEESNKKRDLVTRTSARDERSIHQRASPGAISSNREAEGSDRDPNRAAESAKVDGELRLGSERRRGDRGEGGAGELRDRRHGKGGLVDDESNKEGFLSRRGEEEKCVGLLRWKPRRRRREAGRTVN</sequence>
<feature type="compositionally biased region" description="Basic and acidic residues" evidence="1">
    <location>
        <begin position="7"/>
        <end position="37"/>
    </location>
</feature>
<proteinExistence type="predicted"/>
<feature type="compositionally biased region" description="Basic and acidic residues" evidence="1">
    <location>
        <begin position="105"/>
        <end position="117"/>
    </location>
</feature>
<organism evidence="2 3">
    <name type="scientific">Ensete ventricosum</name>
    <name type="common">Abyssinian banana</name>
    <name type="synonym">Musa ensete</name>
    <dbReference type="NCBI Taxonomy" id="4639"/>
    <lineage>
        <taxon>Eukaryota</taxon>
        <taxon>Viridiplantae</taxon>
        <taxon>Streptophyta</taxon>
        <taxon>Embryophyta</taxon>
        <taxon>Tracheophyta</taxon>
        <taxon>Spermatophyta</taxon>
        <taxon>Magnoliopsida</taxon>
        <taxon>Liliopsida</taxon>
        <taxon>Zingiberales</taxon>
        <taxon>Musaceae</taxon>
        <taxon>Ensete</taxon>
    </lineage>
</organism>
<comment type="caution">
    <text evidence="2">The sequence shown here is derived from an EMBL/GenBank/DDBJ whole genome shotgun (WGS) entry which is preliminary data.</text>
</comment>